<dbReference type="SUPFAM" id="SSF52540">
    <property type="entry name" value="P-loop containing nucleoside triphosphate hydrolases"/>
    <property type="match status" value="1"/>
</dbReference>
<dbReference type="PANTHER" id="PTHR30050">
    <property type="entry name" value="CHROMOSOMAL REPLICATION INITIATOR PROTEIN DNAA"/>
    <property type="match status" value="1"/>
</dbReference>
<sequence length="324" mass="38138">MNNDKLREIFIKYENNRDRAKLDLEMRKNKVYNKIPQMKDIDDKIFQIGLSLSKSVLMNEDDREKIVQKCKIEMNSLKKQKQDLLTQHKIPSDYLQMQYKCNNCKDKGFKPDGSKCECLKQELIKDAYKISNFSKLIEKENFDTFDMNLFSEEKIDSEGISQKENMLNIYSLCESFTLNFDEANGENLLFYGQTGVGKTFMCSCIAKRLLDKGYTILYETSYNVVELLQNYRFEKSHTFEDKRNYKLLFECDLLIIDDLGTEMINSFTISEMFNIINSRLIDGKKTIISTNLSPIQMAATYTDRIFSRISSHYRFLKFIGEDLR</sequence>
<proteinExistence type="predicted"/>
<dbReference type="PANTHER" id="PTHR30050:SF4">
    <property type="entry name" value="ATP-BINDING PROTEIN RV3427C IN INSERTION SEQUENCE-RELATED"/>
    <property type="match status" value="1"/>
</dbReference>
<name>A0ABY8EEE4_9FIRM</name>
<dbReference type="Pfam" id="PF01695">
    <property type="entry name" value="IstB_IS21"/>
    <property type="match status" value="1"/>
</dbReference>
<evidence type="ECO:0000313" key="3">
    <source>
        <dbReference type="Proteomes" id="UP001222800"/>
    </source>
</evidence>
<keyword evidence="2" id="KW-0067">ATP-binding</keyword>
<keyword evidence="3" id="KW-1185">Reference proteome</keyword>
<feature type="domain" description="IstB-like ATP-binding" evidence="1">
    <location>
        <begin position="177"/>
        <end position="305"/>
    </location>
</feature>
<dbReference type="EMBL" id="CP120733">
    <property type="protein sequence ID" value="WFD10255.1"/>
    <property type="molecule type" value="Genomic_DNA"/>
</dbReference>
<gene>
    <name evidence="2" type="ORF">P4S50_18145</name>
</gene>
<dbReference type="InterPro" id="IPR027417">
    <property type="entry name" value="P-loop_NTPase"/>
</dbReference>
<dbReference type="CDD" id="cd00009">
    <property type="entry name" value="AAA"/>
    <property type="match status" value="1"/>
</dbReference>
<dbReference type="Proteomes" id="UP001222800">
    <property type="component" value="Chromosome"/>
</dbReference>
<dbReference type="GO" id="GO:0005524">
    <property type="term" value="F:ATP binding"/>
    <property type="evidence" value="ECO:0007669"/>
    <property type="project" value="UniProtKB-KW"/>
</dbReference>
<reference evidence="2 3" key="1">
    <citation type="submission" date="2023-03" db="EMBL/GenBank/DDBJ databases">
        <title>Complete genome sequence of Tepidibacter sp. SWIR-1, isolated from a deep-sea hydrothermal vent.</title>
        <authorList>
            <person name="Li X."/>
        </authorList>
    </citation>
    <scope>NUCLEOTIDE SEQUENCE [LARGE SCALE GENOMIC DNA]</scope>
    <source>
        <strain evidence="2 3">SWIR-1</strain>
    </source>
</reference>
<keyword evidence="2" id="KW-0547">Nucleotide-binding</keyword>
<protein>
    <submittedName>
        <fullName evidence="2">ATP-binding protein</fullName>
    </submittedName>
</protein>
<evidence type="ECO:0000313" key="2">
    <source>
        <dbReference type="EMBL" id="WFD10255.1"/>
    </source>
</evidence>
<dbReference type="NCBIfam" id="NF005304">
    <property type="entry name" value="PRK06835.1"/>
    <property type="match status" value="1"/>
</dbReference>
<organism evidence="2 3">
    <name type="scientific">Tepidibacter hydrothermalis</name>
    <dbReference type="NCBI Taxonomy" id="3036126"/>
    <lineage>
        <taxon>Bacteria</taxon>
        <taxon>Bacillati</taxon>
        <taxon>Bacillota</taxon>
        <taxon>Clostridia</taxon>
        <taxon>Peptostreptococcales</taxon>
        <taxon>Peptostreptococcaceae</taxon>
        <taxon>Tepidibacter</taxon>
    </lineage>
</organism>
<accession>A0ABY8EEE4</accession>
<dbReference type="Gene3D" id="3.40.50.300">
    <property type="entry name" value="P-loop containing nucleotide triphosphate hydrolases"/>
    <property type="match status" value="1"/>
</dbReference>
<dbReference type="InterPro" id="IPR002611">
    <property type="entry name" value="IstB_ATP-bd"/>
</dbReference>
<dbReference type="RefSeq" id="WP_277732233.1">
    <property type="nucleotide sequence ID" value="NZ_CP120733.1"/>
</dbReference>
<evidence type="ECO:0000259" key="1">
    <source>
        <dbReference type="Pfam" id="PF01695"/>
    </source>
</evidence>